<dbReference type="STRING" id="6945.B7P7Z0"/>
<name>B7P7Z0_IXOSC</name>
<dbReference type="EMBL" id="DS654483">
    <property type="protein sequence ID" value="EEC02712.1"/>
    <property type="molecule type" value="Genomic_DNA"/>
</dbReference>
<dbReference type="EnsemblMetazoa" id="ISCW024141-RA">
    <property type="protein sequence ID" value="ISCW024141-PA"/>
    <property type="gene ID" value="ISCW024141"/>
</dbReference>
<dbReference type="PANTHER" id="PTHR46579">
    <property type="entry name" value="F5/8 TYPE C DOMAIN-CONTAINING PROTEIN-RELATED"/>
    <property type="match status" value="1"/>
</dbReference>
<dbReference type="InParanoid" id="B7P7Z0"/>
<dbReference type="EMBL" id="ABJB010602352">
    <property type="status" value="NOT_ANNOTATED_CDS"/>
    <property type="molecule type" value="Genomic_DNA"/>
</dbReference>
<protein>
    <submittedName>
        <fullName evidence="1 2">Uncharacterized protein</fullName>
    </submittedName>
</protein>
<reference evidence="1 3" key="1">
    <citation type="submission" date="2008-03" db="EMBL/GenBank/DDBJ databases">
        <title>Annotation of Ixodes scapularis.</title>
        <authorList>
            <consortium name="Ixodes scapularis Genome Project Consortium"/>
            <person name="Caler E."/>
            <person name="Hannick L.I."/>
            <person name="Bidwell S."/>
            <person name="Joardar V."/>
            <person name="Thiagarajan M."/>
            <person name="Amedeo P."/>
            <person name="Galinsky K.J."/>
            <person name="Schobel S."/>
            <person name="Inman J."/>
            <person name="Hostetler J."/>
            <person name="Miller J."/>
            <person name="Hammond M."/>
            <person name="Megy K."/>
            <person name="Lawson D."/>
            <person name="Kodira C."/>
            <person name="Sutton G."/>
            <person name="Meyer J."/>
            <person name="Hill C.A."/>
            <person name="Birren B."/>
            <person name="Nene V."/>
            <person name="Collins F."/>
            <person name="Alarcon-Chaidez F."/>
            <person name="Wikel S."/>
            <person name="Strausberg R."/>
        </authorList>
    </citation>
    <scope>NUCLEOTIDE SEQUENCE [LARGE SCALE GENOMIC DNA]</scope>
    <source>
        <strain evidence="3">Wikel</strain>
        <strain evidence="1">Wikel colony</strain>
    </source>
</reference>
<dbReference type="Proteomes" id="UP000001555">
    <property type="component" value="Unassembled WGS sequence"/>
</dbReference>
<evidence type="ECO:0000313" key="2">
    <source>
        <dbReference type="EnsemblMetazoa" id="ISCW024141-PA"/>
    </source>
</evidence>
<organism>
    <name type="scientific">Ixodes scapularis</name>
    <name type="common">Black-legged tick</name>
    <name type="synonym">Deer tick</name>
    <dbReference type="NCBI Taxonomy" id="6945"/>
    <lineage>
        <taxon>Eukaryota</taxon>
        <taxon>Metazoa</taxon>
        <taxon>Ecdysozoa</taxon>
        <taxon>Arthropoda</taxon>
        <taxon>Chelicerata</taxon>
        <taxon>Arachnida</taxon>
        <taxon>Acari</taxon>
        <taxon>Parasitiformes</taxon>
        <taxon>Ixodida</taxon>
        <taxon>Ixodoidea</taxon>
        <taxon>Ixodidae</taxon>
        <taxon>Ixodinae</taxon>
        <taxon>Ixodes</taxon>
    </lineage>
</organism>
<reference evidence="2" key="2">
    <citation type="submission" date="2020-05" db="UniProtKB">
        <authorList>
            <consortium name="EnsemblMetazoa"/>
        </authorList>
    </citation>
    <scope>IDENTIFICATION</scope>
    <source>
        <strain evidence="2">wikel</strain>
    </source>
</reference>
<feature type="non-terminal residue" evidence="1">
    <location>
        <position position="161"/>
    </location>
</feature>
<keyword evidence="3" id="KW-1185">Reference proteome</keyword>
<dbReference type="PANTHER" id="PTHR46579:SF1">
    <property type="entry name" value="F5_8 TYPE C DOMAIN-CONTAINING PROTEIN"/>
    <property type="match status" value="1"/>
</dbReference>
<accession>B7P7Z0</accession>
<proteinExistence type="predicted"/>
<evidence type="ECO:0000313" key="1">
    <source>
        <dbReference type="EMBL" id="EEC02712.1"/>
    </source>
</evidence>
<dbReference type="VEuPathDB" id="VectorBase:ISCP_016030"/>
<dbReference type="PaxDb" id="6945-B7P7Z0"/>
<evidence type="ECO:0000313" key="3">
    <source>
        <dbReference type="Proteomes" id="UP000001555"/>
    </source>
</evidence>
<feature type="non-terminal residue" evidence="1">
    <location>
        <position position="1"/>
    </location>
</feature>
<dbReference type="OrthoDB" id="7696251at2759"/>
<dbReference type="AlphaFoldDB" id="B7P7Z0"/>
<dbReference type="VEuPathDB" id="VectorBase:ISCI024164"/>
<dbReference type="VEuPathDB" id="VectorBase:ISCW024141"/>
<gene>
    <name evidence="1" type="ORF">IscW_ISCW024141</name>
</gene>
<sequence>IAELDERLLAMRPPKDVRRMPRPLTERKFWKAKELENWLLYYSIPVLEGFLPDRHLRHWALLIESLHVVLEKRIFISDIDAVDIMMLEFVVTAQHLYEQNSMSFNMHQLSHLVKGVLLWGPLWAHSAFPFDCGNGYLKARVKASNGIPQQLCRALALQTAV</sequence>
<dbReference type="HOGENOM" id="CLU_104036_0_0_1"/>